<evidence type="ECO:0000256" key="4">
    <source>
        <dbReference type="ARBA" id="ARBA00022679"/>
    </source>
</evidence>
<dbReference type="AlphaFoldDB" id="E7RVM8"/>
<dbReference type="EC" id="2.1.1.132" evidence="8"/>
<feature type="compositionally biased region" description="Basic and acidic residues" evidence="6">
    <location>
        <begin position="404"/>
        <end position="416"/>
    </location>
</feature>
<feature type="domain" description="Tetrapyrrole methylase" evidence="7">
    <location>
        <begin position="9"/>
        <end position="205"/>
    </location>
</feature>
<evidence type="ECO:0000256" key="1">
    <source>
        <dbReference type="ARBA" id="ARBA00004953"/>
    </source>
</evidence>
<name>E7RVM8_9BURK</name>
<dbReference type="InterPro" id="IPR014008">
    <property type="entry name" value="Cbl_synth_MTase_CbiT"/>
</dbReference>
<dbReference type="eggNOG" id="COG2242">
    <property type="taxonomic scope" value="Bacteria"/>
</dbReference>
<sequence length="504" mass="53398">MTDPNPCRIIGVLDDGPASLTPTALAHIRTADVIVGAPRTLALFESQFKPGATTRDLTGQLKAVPGWIGAAREAGQRCVVLATGDPLCWGIAPYLAARLCTEALDILPNVSTLQLACARLGMPWQDAKLFSVHAKDAGPWQRGAGPDHGLHALAQAVHAHDRLVILTSPGNTPARIAQLLQIEGLAGAMQMAVAENLLQPEERIHPLLDIDTAATMTFAPLNVVVLWRIQPRDNPVLLGLNDDTYAQRRPKGDGTGGLITKQEVRAVSLARLQLRTDSIVWDIGAGSGSVGLEAARLCRHGHVFAIEKNAADVDIIRQNHDAFGVANYTLVHDRAPSGMQAWPDPDAVFVGGSGGELAELIRLILRRLRPGGHLVMNFVTLENLATALETLKALAGDAGKTAADAEKTSADAEKPAADAASPARAGSQTSPAHEPALASSPSVSEAYSATLDIHPASRPGTGTLHWDVLQLQAARSKPILHMNRLAAENPVWLVSACWQQTGDE</sequence>
<dbReference type="HOGENOM" id="CLU_031955_1_2_4"/>
<dbReference type="InterPro" id="IPR035996">
    <property type="entry name" value="4pyrrol_Methylase_sf"/>
</dbReference>
<proteinExistence type="predicted"/>
<dbReference type="Gene3D" id="3.40.50.150">
    <property type="entry name" value="Vaccinia Virus protein VP39"/>
    <property type="match status" value="1"/>
</dbReference>
<keyword evidence="2" id="KW-0169">Cobalamin biosynthesis</keyword>
<organism evidence="8 9">
    <name type="scientific">Lautropia mirabilis ATCC 51599</name>
    <dbReference type="NCBI Taxonomy" id="887898"/>
    <lineage>
        <taxon>Bacteria</taxon>
        <taxon>Pseudomonadati</taxon>
        <taxon>Pseudomonadota</taxon>
        <taxon>Betaproteobacteria</taxon>
        <taxon>Burkholderiales</taxon>
        <taxon>Burkholderiaceae</taxon>
        <taxon>Lautropia</taxon>
    </lineage>
</organism>
<dbReference type="NCBIfam" id="TIGR02469">
    <property type="entry name" value="CbiT"/>
    <property type="match status" value="1"/>
</dbReference>
<dbReference type="Proteomes" id="UP000011021">
    <property type="component" value="Unassembled WGS sequence"/>
</dbReference>
<dbReference type="EMBL" id="AEQP01000003">
    <property type="protein sequence ID" value="EFV95361.1"/>
    <property type="molecule type" value="Genomic_DNA"/>
</dbReference>
<evidence type="ECO:0000256" key="2">
    <source>
        <dbReference type="ARBA" id="ARBA00022573"/>
    </source>
</evidence>
<dbReference type="UniPathway" id="UPA00148"/>
<evidence type="ECO:0000256" key="6">
    <source>
        <dbReference type="SAM" id="MobiDB-lite"/>
    </source>
</evidence>
<evidence type="ECO:0000259" key="7">
    <source>
        <dbReference type="Pfam" id="PF00590"/>
    </source>
</evidence>
<dbReference type="eggNOG" id="COG2241">
    <property type="taxonomic scope" value="Bacteria"/>
</dbReference>
<dbReference type="InterPro" id="IPR012818">
    <property type="entry name" value="CbiE"/>
</dbReference>
<dbReference type="SUPFAM" id="SSF53790">
    <property type="entry name" value="Tetrapyrrole methylase"/>
    <property type="match status" value="1"/>
</dbReference>
<dbReference type="InterPro" id="IPR000878">
    <property type="entry name" value="4pyrrol_Mease"/>
</dbReference>
<evidence type="ECO:0000313" key="9">
    <source>
        <dbReference type="Proteomes" id="UP000011021"/>
    </source>
</evidence>
<dbReference type="InterPro" id="IPR050714">
    <property type="entry name" value="Cobalamin_biosynth_MTase"/>
</dbReference>
<dbReference type="Pfam" id="PF00590">
    <property type="entry name" value="TP_methylase"/>
    <property type="match status" value="1"/>
</dbReference>
<dbReference type="Gene3D" id="3.40.1010.10">
    <property type="entry name" value="Cobalt-precorrin-4 Transmethylase, Domain 1"/>
    <property type="match status" value="1"/>
</dbReference>
<dbReference type="GO" id="GO:0008276">
    <property type="term" value="F:protein methyltransferase activity"/>
    <property type="evidence" value="ECO:0007669"/>
    <property type="project" value="InterPro"/>
</dbReference>
<keyword evidence="9" id="KW-1185">Reference proteome</keyword>
<gene>
    <name evidence="8" type="primary">cbiE</name>
    <name evidence="8" type="ORF">HMPREF0551_0849</name>
</gene>
<accession>E7RVM8</accession>
<feature type="region of interest" description="Disordered" evidence="6">
    <location>
        <begin position="404"/>
        <end position="441"/>
    </location>
</feature>
<dbReference type="PANTHER" id="PTHR43182:SF1">
    <property type="entry name" value="COBALT-PRECORRIN-7 C(5)-METHYLTRANSFERASE"/>
    <property type="match status" value="1"/>
</dbReference>
<protein>
    <submittedName>
        <fullName evidence="8">Precorrin-6y C5,15-methyltransferase (Decarboxylating), CbiE subunit</fullName>
        <ecNumber evidence="8">2.1.1.132</ecNumber>
    </submittedName>
</protein>
<evidence type="ECO:0000256" key="3">
    <source>
        <dbReference type="ARBA" id="ARBA00022603"/>
    </source>
</evidence>
<dbReference type="PANTHER" id="PTHR43182">
    <property type="entry name" value="COBALT-PRECORRIN-6B C(15)-METHYLTRANSFERASE (DECARBOXYLATING)"/>
    <property type="match status" value="1"/>
</dbReference>
<comment type="pathway">
    <text evidence="1">Cofactor biosynthesis; adenosylcobalamin biosynthesis.</text>
</comment>
<dbReference type="InterPro" id="IPR029063">
    <property type="entry name" value="SAM-dependent_MTases_sf"/>
</dbReference>
<dbReference type="RefSeq" id="WP_005673027.1">
    <property type="nucleotide sequence ID" value="NZ_CP146288.1"/>
</dbReference>
<comment type="caution">
    <text evidence="8">The sequence shown here is derived from an EMBL/GenBank/DDBJ whole genome shotgun (WGS) entry which is preliminary data.</text>
</comment>
<dbReference type="STRING" id="887898.HMPREF0551_0849"/>
<dbReference type="Gene3D" id="3.30.950.10">
    <property type="entry name" value="Methyltransferase, Cobalt-precorrin-4 Transmethylase, Domain 2"/>
    <property type="match status" value="1"/>
</dbReference>
<reference evidence="8 9" key="1">
    <citation type="submission" date="2010-12" db="EMBL/GenBank/DDBJ databases">
        <authorList>
            <person name="Muzny D."/>
            <person name="Qin X."/>
            <person name="Deng J."/>
            <person name="Jiang H."/>
            <person name="Liu Y."/>
            <person name="Qu J."/>
            <person name="Song X.-Z."/>
            <person name="Zhang L."/>
            <person name="Thornton R."/>
            <person name="Coyle M."/>
            <person name="Francisco L."/>
            <person name="Jackson L."/>
            <person name="Javaid M."/>
            <person name="Korchina V."/>
            <person name="Kovar C."/>
            <person name="Mata R."/>
            <person name="Mathew T."/>
            <person name="Ngo R."/>
            <person name="Nguyen L."/>
            <person name="Nguyen N."/>
            <person name="Okwuonu G."/>
            <person name="Ongeri F."/>
            <person name="Pham C."/>
            <person name="Simmons D."/>
            <person name="Wilczek-Boney K."/>
            <person name="Hale W."/>
            <person name="Jakkamsetti A."/>
            <person name="Pham P."/>
            <person name="Ruth R."/>
            <person name="San Lucas F."/>
            <person name="Warren J."/>
            <person name="Zhang J."/>
            <person name="Zhao Z."/>
            <person name="Zhou C."/>
            <person name="Zhu D."/>
            <person name="Lee S."/>
            <person name="Bess C."/>
            <person name="Blankenburg K."/>
            <person name="Forbes L."/>
            <person name="Fu Q."/>
            <person name="Gubbala S."/>
            <person name="Hirani K."/>
            <person name="Jayaseelan J.C."/>
            <person name="Lara F."/>
            <person name="Munidasa M."/>
            <person name="Palculict T."/>
            <person name="Patil S."/>
            <person name="Pu L.-L."/>
            <person name="Saada N."/>
            <person name="Tang L."/>
            <person name="Weissenberger G."/>
            <person name="Zhu Y."/>
            <person name="Hemphill L."/>
            <person name="Shang Y."/>
            <person name="Youmans B."/>
            <person name="Ayvaz T."/>
            <person name="Ross M."/>
            <person name="Santibanez J."/>
            <person name="Aqrawi P."/>
            <person name="Gross S."/>
            <person name="Joshi V."/>
            <person name="Fowler G."/>
            <person name="Nazareth L."/>
            <person name="Reid J."/>
            <person name="Worley K."/>
            <person name="Petrosino J."/>
            <person name="Highlander S."/>
            <person name="Gibbs R."/>
        </authorList>
    </citation>
    <scope>NUCLEOTIDE SEQUENCE [LARGE SCALE GENOMIC DNA]</scope>
    <source>
        <strain evidence="8 9">ATCC 51599</strain>
    </source>
</reference>
<dbReference type="SUPFAM" id="SSF53335">
    <property type="entry name" value="S-adenosyl-L-methionine-dependent methyltransferases"/>
    <property type="match status" value="1"/>
</dbReference>
<dbReference type="GO" id="GO:0032259">
    <property type="term" value="P:methylation"/>
    <property type="evidence" value="ECO:0007669"/>
    <property type="project" value="UniProtKB-KW"/>
</dbReference>
<dbReference type="GO" id="GO:0009236">
    <property type="term" value="P:cobalamin biosynthetic process"/>
    <property type="evidence" value="ECO:0007669"/>
    <property type="project" value="UniProtKB-UniPathway"/>
</dbReference>
<evidence type="ECO:0000256" key="5">
    <source>
        <dbReference type="ARBA" id="ARBA00022691"/>
    </source>
</evidence>
<dbReference type="InterPro" id="IPR014777">
    <property type="entry name" value="4pyrrole_Mease_sub1"/>
</dbReference>
<dbReference type="InterPro" id="IPR014776">
    <property type="entry name" value="4pyrrole_Mease_sub2"/>
</dbReference>
<keyword evidence="4 8" id="KW-0808">Transferase</keyword>
<dbReference type="GO" id="GO:0046025">
    <property type="term" value="F:precorrin-6Y C5,15-methyltransferase (decarboxylating) activity"/>
    <property type="evidence" value="ECO:0007669"/>
    <property type="project" value="UniProtKB-EC"/>
</dbReference>
<dbReference type="CDD" id="cd02440">
    <property type="entry name" value="AdoMet_MTases"/>
    <property type="match status" value="1"/>
</dbReference>
<keyword evidence="5" id="KW-0949">S-adenosyl-L-methionine</keyword>
<evidence type="ECO:0000313" key="8">
    <source>
        <dbReference type="EMBL" id="EFV95361.1"/>
    </source>
</evidence>
<keyword evidence="3 8" id="KW-0489">Methyltransferase</keyword>
<dbReference type="CDD" id="cd11644">
    <property type="entry name" value="Precorrin-6Y-MT"/>
    <property type="match status" value="1"/>
</dbReference>
<dbReference type="NCBIfam" id="TIGR02467">
    <property type="entry name" value="CbiE"/>
    <property type="match status" value="1"/>
</dbReference>